<reference evidence="1 2" key="1">
    <citation type="submission" date="2020-08" db="EMBL/GenBank/DDBJ databases">
        <title>Genomic Encyclopedia of Type Strains, Phase IV (KMG-IV): sequencing the most valuable type-strain genomes for metagenomic binning, comparative biology and taxonomic classification.</title>
        <authorList>
            <person name="Goeker M."/>
        </authorList>
    </citation>
    <scope>NUCLEOTIDE SEQUENCE [LARGE SCALE GENOMIC DNA]</scope>
    <source>
        <strain evidence="1 2">DSM 100044</strain>
    </source>
</reference>
<accession>A0A7W9BGE0</accession>
<protein>
    <submittedName>
        <fullName evidence="1">Uncharacterized protein</fullName>
    </submittedName>
</protein>
<sequence>MKKQEWVGASNARARASAGYQPAVAYLKSGNSTVLGAAAFAYKTVMPGDFFRYRMSALTAWRIDYDIIDPSINKGGVLRRYPFSSLESS</sequence>
<gene>
    <name evidence="1" type="ORF">FHS94_003433</name>
</gene>
<name>A0A7W9BGE0_9SPHN</name>
<proteinExistence type="predicted"/>
<comment type="caution">
    <text evidence="1">The sequence shown here is derived from an EMBL/GenBank/DDBJ whole genome shotgun (WGS) entry which is preliminary data.</text>
</comment>
<keyword evidence="2" id="KW-1185">Reference proteome</keyword>
<evidence type="ECO:0000313" key="1">
    <source>
        <dbReference type="EMBL" id="MBB5716563.1"/>
    </source>
</evidence>
<dbReference type="EMBL" id="JACIJK010000012">
    <property type="protein sequence ID" value="MBB5716563.1"/>
    <property type="molecule type" value="Genomic_DNA"/>
</dbReference>
<organism evidence="1 2">
    <name type="scientific">Sphingomonas aerophila</name>
    <dbReference type="NCBI Taxonomy" id="1344948"/>
    <lineage>
        <taxon>Bacteria</taxon>
        <taxon>Pseudomonadati</taxon>
        <taxon>Pseudomonadota</taxon>
        <taxon>Alphaproteobacteria</taxon>
        <taxon>Sphingomonadales</taxon>
        <taxon>Sphingomonadaceae</taxon>
        <taxon>Sphingomonas</taxon>
    </lineage>
</organism>
<dbReference type="AlphaFoldDB" id="A0A7W9BGE0"/>
<dbReference type="Proteomes" id="UP000546200">
    <property type="component" value="Unassembled WGS sequence"/>
</dbReference>
<evidence type="ECO:0000313" key="2">
    <source>
        <dbReference type="Proteomes" id="UP000546200"/>
    </source>
</evidence>
<dbReference type="RefSeq" id="WP_221234832.1">
    <property type="nucleotide sequence ID" value="NZ_JACIJK010000012.1"/>
</dbReference>